<organism evidence="3 4">
    <name type="scientific">Leptotrombidium deliense</name>
    <dbReference type="NCBI Taxonomy" id="299467"/>
    <lineage>
        <taxon>Eukaryota</taxon>
        <taxon>Metazoa</taxon>
        <taxon>Ecdysozoa</taxon>
        <taxon>Arthropoda</taxon>
        <taxon>Chelicerata</taxon>
        <taxon>Arachnida</taxon>
        <taxon>Acari</taxon>
        <taxon>Acariformes</taxon>
        <taxon>Trombidiformes</taxon>
        <taxon>Prostigmata</taxon>
        <taxon>Anystina</taxon>
        <taxon>Parasitengona</taxon>
        <taxon>Trombiculoidea</taxon>
        <taxon>Trombiculidae</taxon>
        <taxon>Leptotrombidium</taxon>
    </lineage>
</organism>
<dbReference type="InterPro" id="IPR001590">
    <property type="entry name" value="Peptidase_M12B"/>
</dbReference>
<dbReference type="PANTHER" id="PTHR45702:SF6">
    <property type="entry name" value="DISINTEGRIN AND METALLOPROTEINASE DOMAIN-CONTAINING PROTEIN 17"/>
    <property type="match status" value="1"/>
</dbReference>
<keyword evidence="3" id="KW-0378">Hydrolase</keyword>
<feature type="non-terminal residue" evidence="3">
    <location>
        <position position="424"/>
    </location>
</feature>
<name>A0A443S583_9ACAR</name>
<dbReference type="VEuPathDB" id="VectorBase:LDEU009324"/>
<feature type="binding site" evidence="1">
    <location>
        <position position="334"/>
    </location>
    <ligand>
        <name>Zn(2+)</name>
        <dbReference type="ChEBI" id="CHEBI:29105"/>
        <note>catalytic</note>
    </ligand>
</feature>
<dbReference type="PANTHER" id="PTHR45702">
    <property type="entry name" value="ADAM10/ADAM17 METALLOPEPTIDASE FAMILY MEMBER"/>
    <property type="match status" value="1"/>
</dbReference>
<dbReference type="GO" id="GO:0046872">
    <property type="term" value="F:metal ion binding"/>
    <property type="evidence" value="ECO:0007669"/>
    <property type="project" value="UniProtKB-KW"/>
</dbReference>
<keyword evidence="1" id="KW-0479">Metal-binding</keyword>
<dbReference type="AlphaFoldDB" id="A0A443S583"/>
<proteinExistence type="predicted"/>
<keyword evidence="1" id="KW-0862">Zinc</keyword>
<dbReference type="GO" id="GO:0005886">
    <property type="term" value="C:plasma membrane"/>
    <property type="evidence" value="ECO:0007669"/>
    <property type="project" value="TreeGrafter"/>
</dbReference>
<evidence type="ECO:0000259" key="2">
    <source>
        <dbReference type="PROSITE" id="PS50215"/>
    </source>
</evidence>
<evidence type="ECO:0000313" key="3">
    <source>
        <dbReference type="EMBL" id="RWS22716.1"/>
    </source>
</evidence>
<dbReference type="GO" id="GO:0004222">
    <property type="term" value="F:metalloendopeptidase activity"/>
    <property type="evidence" value="ECO:0007669"/>
    <property type="project" value="InterPro"/>
</dbReference>
<feature type="domain" description="Peptidase M12B" evidence="2">
    <location>
        <begin position="217"/>
        <end position="402"/>
    </location>
</feature>
<dbReference type="Proteomes" id="UP000288716">
    <property type="component" value="Unassembled WGS sequence"/>
</dbReference>
<dbReference type="Pfam" id="PF13574">
    <property type="entry name" value="Reprolysin_2"/>
    <property type="match status" value="1"/>
</dbReference>
<feature type="binding site" evidence="1">
    <location>
        <position position="344"/>
    </location>
    <ligand>
        <name>Zn(2+)</name>
        <dbReference type="ChEBI" id="CHEBI:29105"/>
        <note>catalytic</note>
    </ligand>
</feature>
<dbReference type="InterPro" id="IPR024079">
    <property type="entry name" value="MetalloPept_cat_dom_sf"/>
</dbReference>
<evidence type="ECO:0000313" key="4">
    <source>
        <dbReference type="Proteomes" id="UP000288716"/>
    </source>
</evidence>
<sequence length="424" mass="48050">MRRKVRSAIDGELNVHFSAFNRSFSLKLTQSRHLIASKFKAFEVNAKGFKKPIRVNYEEFFEGSLVGQLDNTNVSAHIDTATGLLTAAIHDRSVNEVYFVEPYWRHSNASDAINKHENSLLIYRFSDVRRSVNLSHNASFCDSVLIAKPSTVSESDTNEMNLEMKRRKKRNDGSGINWDHKILPNSRCTLMLVADYLFYESVGGKSMKHTINYLIALIGRLNVLYTETSFSDSDDDDDSFKDYGFTIQEILVHKEPQKDHESFCLSHLFTSRNFHPTLGMAYVASPKRDAIGGICSRPLYKPNYVSYPKTGFTTTRNKFESLLTTSELDLVTAHEFGHNWGAQHDPDIKQCSPSYRNGGSYIMYFYSISGREKNNRYFSPCSRRAIKAVLKNKAHSCFIKPSTSFCGNGVVEEGEECDAGFITG</sequence>
<dbReference type="OrthoDB" id="2131567at2759"/>
<dbReference type="EMBL" id="NCKV01008090">
    <property type="protein sequence ID" value="RWS22716.1"/>
    <property type="molecule type" value="Genomic_DNA"/>
</dbReference>
<evidence type="ECO:0000256" key="1">
    <source>
        <dbReference type="PROSITE-ProRule" id="PRU00276"/>
    </source>
</evidence>
<reference evidence="3 4" key="1">
    <citation type="journal article" date="2018" name="Gigascience">
        <title>Genomes of trombidid mites reveal novel predicted allergens and laterally-transferred genes associated with secondary metabolism.</title>
        <authorList>
            <person name="Dong X."/>
            <person name="Chaisiri K."/>
            <person name="Xia D."/>
            <person name="Armstrong S.D."/>
            <person name="Fang Y."/>
            <person name="Donnelly M.J."/>
            <person name="Kadowaki T."/>
            <person name="McGarry J.W."/>
            <person name="Darby A.C."/>
            <person name="Makepeace B.L."/>
        </authorList>
    </citation>
    <scope>NUCLEOTIDE SEQUENCE [LARGE SCALE GENOMIC DNA]</scope>
    <source>
        <strain evidence="3">UoL-UT</strain>
    </source>
</reference>
<comment type="caution">
    <text evidence="1">Lacks conserved residue(s) required for the propagation of feature annotation.</text>
</comment>
<gene>
    <name evidence="3" type="ORF">B4U80_10285</name>
</gene>
<dbReference type="Gene3D" id="3.40.390.10">
    <property type="entry name" value="Collagenase (Catalytic Domain)"/>
    <property type="match status" value="2"/>
</dbReference>
<feature type="active site" evidence="1">
    <location>
        <position position="335"/>
    </location>
</feature>
<accession>A0A443S583</accession>
<dbReference type="PROSITE" id="PS50215">
    <property type="entry name" value="ADAM_MEPRO"/>
    <property type="match status" value="1"/>
</dbReference>
<dbReference type="STRING" id="299467.A0A443S583"/>
<keyword evidence="3" id="KW-0645">Protease</keyword>
<comment type="caution">
    <text evidence="3">The sequence shown here is derived from an EMBL/GenBank/DDBJ whole genome shotgun (WGS) entry which is preliminary data.</text>
</comment>
<dbReference type="GO" id="GO:0006509">
    <property type="term" value="P:membrane protein ectodomain proteolysis"/>
    <property type="evidence" value="ECO:0007669"/>
    <property type="project" value="TreeGrafter"/>
</dbReference>
<dbReference type="GO" id="GO:0007219">
    <property type="term" value="P:Notch signaling pathway"/>
    <property type="evidence" value="ECO:0007669"/>
    <property type="project" value="TreeGrafter"/>
</dbReference>
<protein>
    <submittedName>
        <fullName evidence="3">ADAM 17-like protease-like protein</fullName>
    </submittedName>
</protein>
<feature type="binding site" evidence="1">
    <location>
        <position position="338"/>
    </location>
    <ligand>
        <name>Zn(2+)</name>
        <dbReference type="ChEBI" id="CHEBI:29105"/>
        <note>catalytic</note>
    </ligand>
</feature>
<dbReference type="SUPFAM" id="SSF55486">
    <property type="entry name" value="Metalloproteases ('zincins'), catalytic domain"/>
    <property type="match status" value="1"/>
</dbReference>
<dbReference type="InterPro" id="IPR051489">
    <property type="entry name" value="ADAM_Metalloproteinase"/>
</dbReference>
<keyword evidence="4" id="KW-1185">Reference proteome</keyword>